<dbReference type="EMBL" id="BPLR01001386">
    <property type="protein sequence ID" value="GIZ02015.1"/>
    <property type="molecule type" value="Genomic_DNA"/>
</dbReference>
<dbReference type="AlphaFoldDB" id="A0AAV4Y6C8"/>
<protein>
    <submittedName>
        <fullName evidence="1">Uncharacterized protein</fullName>
    </submittedName>
</protein>
<comment type="caution">
    <text evidence="1">The sequence shown here is derived from an EMBL/GenBank/DDBJ whole genome shotgun (WGS) entry which is preliminary data.</text>
</comment>
<evidence type="ECO:0000313" key="1">
    <source>
        <dbReference type="EMBL" id="GIZ02015.1"/>
    </source>
</evidence>
<gene>
    <name evidence="1" type="ORF">CEXT_570651</name>
</gene>
<name>A0AAV4Y6C8_CAEEX</name>
<reference evidence="1 2" key="1">
    <citation type="submission" date="2021-06" db="EMBL/GenBank/DDBJ databases">
        <title>Caerostris extrusa draft genome.</title>
        <authorList>
            <person name="Kono N."/>
            <person name="Arakawa K."/>
        </authorList>
    </citation>
    <scope>NUCLEOTIDE SEQUENCE [LARGE SCALE GENOMIC DNA]</scope>
</reference>
<keyword evidence="2" id="KW-1185">Reference proteome</keyword>
<evidence type="ECO:0000313" key="2">
    <source>
        <dbReference type="Proteomes" id="UP001054945"/>
    </source>
</evidence>
<dbReference type="Proteomes" id="UP001054945">
    <property type="component" value="Unassembled WGS sequence"/>
</dbReference>
<sequence length="182" mass="20859">MWVYSRPKGKTAFCFHRIPISLQFVEGVEMDRKSWLHVWVPFEGINLLNKKKKKGRRKKEPRGKKEQKEGNLISVTRNCRDESIGLNSGFIRARKGRPLSAFIEFQSRCSSRGRCGNGSESPGSTFGCLSRVSIFECNLKEIALFHIQILTVHFGVTVMESGDLKIYICIYIELFSIVVKIR</sequence>
<organism evidence="1 2">
    <name type="scientific">Caerostris extrusa</name>
    <name type="common">Bark spider</name>
    <name type="synonym">Caerostris bankana</name>
    <dbReference type="NCBI Taxonomy" id="172846"/>
    <lineage>
        <taxon>Eukaryota</taxon>
        <taxon>Metazoa</taxon>
        <taxon>Ecdysozoa</taxon>
        <taxon>Arthropoda</taxon>
        <taxon>Chelicerata</taxon>
        <taxon>Arachnida</taxon>
        <taxon>Araneae</taxon>
        <taxon>Araneomorphae</taxon>
        <taxon>Entelegynae</taxon>
        <taxon>Araneoidea</taxon>
        <taxon>Araneidae</taxon>
        <taxon>Caerostris</taxon>
    </lineage>
</organism>
<accession>A0AAV4Y6C8</accession>
<proteinExistence type="predicted"/>